<evidence type="ECO:0000313" key="7">
    <source>
        <dbReference type="Proteomes" id="UP000007110"/>
    </source>
</evidence>
<dbReference type="InterPro" id="IPR036014">
    <property type="entry name" value="TCB1D9/TCB1D9B_PH-GRAM1"/>
</dbReference>
<dbReference type="CDD" id="cd13354">
    <property type="entry name" value="PH-GRAM2_TCB1D9_TCB1D9B"/>
    <property type="match status" value="1"/>
</dbReference>
<dbReference type="OrthoDB" id="17687at2759"/>
<protein>
    <recommendedName>
        <fullName evidence="8">TBC1 domain family member 9</fullName>
    </recommendedName>
</protein>
<evidence type="ECO:0000256" key="2">
    <source>
        <dbReference type="ARBA" id="ARBA00022737"/>
    </source>
</evidence>
<dbReference type="SMART" id="SM00164">
    <property type="entry name" value="TBC"/>
    <property type="match status" value="1"/>
</dbReference>
<dbReference type="OMA" id="HMCFYAY"/>
<dbReference type="FunFam" id="1.10.472.80:FF:000016">
    <property type="entry name" value="TBC1 domain family, member 9"/>
    <property type="match status" value="1"/>
</dbReference>
<dbReference type="SUPFAM" id="SSF47473">
    <property type="entry name" value="EF-hand"/>
    <property type="match status" value="1"/>
</dbReference>
<dbReference type="Pfam" id="PF02893">
    <property type="entry name" value="GRAM"/>
    <property type="match status" value="2"/>
</dbReference>
<dbReference type="RefSeq" id="XP_030849071.1">
    <property type="nucleotide sequence ID" value="XM_030993211.1"/>
</dbReference>
<evidence type="ECO:0000259" key="4">
    <source>
        <dbReference type="PROSITE" id="PS50086"/>
    </source>
</evidence>
<dbReference type="InterPro" id="IPR004182">
    <property type="entry name" value="GRAM"/>
</dbReference>
<sequence>MWVRPEEVLIANALWITERANPYFALQRRKGHGGGGLTSLVIGTLDSVLDNKSAPYRILHQTPQSELYHTIATALHKKDIIKHWEWIEQNLMVTLDNFEADEDVTEFVKCKIESLVANVETATPTETKEDEESKRFKAASDKWRRLFNIPEDEKLVNYYSCSYWKGRVPRQGWLYLSVDHFCFYSFLMGTESRLQIRWTEVTHLERSNSILFPESIRAKTREGHSYFSMFVHPEETFQLMQQLANLAMRQLLSEEGFSEDLNLPDRSKVKKKAPKKVSSLKRDLDARARTEAYRRVFRLPVGEKLDGNIPCTLWAPYNKSNIGGTMYLSRNYICFASRIKNLVHVQIPMRDVTVVEKVENSSLITQGLHISTRAKMTFLFAQLTERDFLVQHIADFLAKTTENARPTGDSISIASSNEGSMTIPHRTTSDPLQSILGTSYGSNESDPDPSPASTNYSSMMYYSTVITDLNDYDNSASGETSSEPANHSMAFQLQPALVKLFNRRGSDEISARESVKEHLWNMHFKEYGRGVCMYRTVETQHLIVKGLPDSIRGEMWMLYSGAINEMATQPGYYQSLVEKSLGKETIATDEIERDLHRSLPEHPAFQSELGIAALRRVLTAYAYRNPTIGYCQAMNIVTSVLLLYANEEEAFWLLTAVCERLLPDYYNTRVIGALVDQGVFEELTKETMAELYMKMDELGMLSMISLSWFLTVFLSVMPFESAVNIMDCFFYDGAKVIFQIALAVLDANYEALLESEDDGQAMVVLSRYLENVGNRDATMPHVHHASVIVGNEGKDPTRVSVEVSELIYNSYSKFGSISNEKIEKMRLNERLRVVQGLEDTARRSVIRSLVSDTAFGTKELEELYLLFKEEFLTGNLLSNTPIMDHAQHFLSLVKLDQEKYLTLFLALSPWATGSQAEKLAIRSFRVLDPDHDCLINFRDFSWGMGIMCRGEMPHRLRLLYEMHLPPALTPEDLESPSETHTECSTVEVPSPDDCDVDVGSADDADEAVDAAEFFGPDATPPTTSTTTSSSTAVPATGAAKPQDSPQHASLGSSPRSPSSVTSPSKRSNPFLTNPDPTLPPPDEDTVFEFASDDSSLKISSESVKEPQKPVEGYQFYLKKWQLEKEAEERRKSFKHLPRMNQEQFIQLLKSLYDMFVDHPEEQELYRSLATVGTLLFELGEVGKRFYKRSQSSPAKTWSEPSTSSASLGEEVHENCIGAAAMGGETQGGDGMEKPGEESIGGVRIEETGEESRREADEGVDGSLAARSCVTGGDGDGGLTDAMKDASIEEPVDESSNADPSAVTEHCDLDPAIVTAQSDSTASALPRPDTLPTELPKLVDNEWAIAFEQFLASMLNESSLVKFFEKPVQVSGLIESFRQRKVFQRQLSDVSFSSSP</sequence>
<dbReference type="SUPFAM" id="SSF47923">
    <property type="entry name" value="Ypt/Rab-GAP domain of gyp1p"/>
    <property type="match status" value="2"/>
</dbReference>
<dbReference type="Proteomes" id="UP000007110">
    <property type="component" value="Unassembled WGS sequence"/>
</dbReference>
<dbReference type="PROSITE" id="PS50086">
    <property type="entry name" value="TBC_RABGAP"/>
    <property type="match status" value="1"/>
</dbReference>
<feature type="compositionally biased region" description="Basic and acidic residues" evidence="3">
    <location>
        <begin position="1243"/>
        <end position="1256"/>
    </location>
</feature>
<dbReference type="InterPro" id="IPR000195">
    <property type="entry name" value="Rab-GAP-TBC_dom"/>
</dbReference>
<dbReference type="Pfam" id="PF00566">
    <property type="entry name" value="RabGAP-TBC"/>
    <property type="match status" value="1"/>
</dbReference>
<feature type="region of interest" description="Disordered" evidence="3">
    <location>
        <begin position="1220"/>
        <end position="1281"/>
    </location>
</feature>
<feature type="compositionally biased region" description="Acidic residues" evidence="3">
    <location>
        <begin position="990"/>
        <end position="1000"/>
    </location>
</feature>
<feature type="region of interest" description="Disordered" evidence="3">
    <location>
        <begin position="407"/>
        <end position="454"/>
    </location>
</feature>
<dbReference type="FunFam" id="1.10.8.270:FF:000002">
    <property type="entry name" value="TBC1 domain family member 9B"/>
    <property type="match status" value="1"/>
</dbReference>
<feature type="region of interest" description="Disordered" evidence="3">
    <location>
        <begin position="969"/>
        <end position="1000"/>
    </location>
</feature>
<feature type="compositionally biased region" description="Low complexity" evidence="3">
    <location>
        <begin position="1049"/>
        <end position="1075"/>
    </location>
</feature>
<reference evidence="6" key="2">
    <citation type="submission" date="2021-01" db="UniProtKB">
        <authorList>
            <consortium name="EnsemblMetazoa"/>
        </authorList>
    </citation>
    <scope>IDENTIFICATION</scope>
</reference>
<dbReference type="SMART" id="SM00568">
    <property type="entry name" value="GRAM"/>
    <property type="match status" value="2"/>
</dbReference>
<proteinExistence type="predicted"/>
<dbReference type="Gene3D" id="1.10.238.10">
    <property type="entry name" value="EF-hand"/>
    <property type="match status" value="1"/>
</dbReference>
<dbReference type="Gene3D" id="1.10.8.270">
    <property type="entry name" value="putative rabgap domain of human tbc1 domain family member 14 like domains"/>
    <property type="match status" value="1"/>
</dbReference>
<reference evidence="7" key="1">
    <citation type="submission" date="2015-02" db="EMBL/GenBank/DDBJ databases">
        <title>Genome sequencing for Strongylocentrotus purpuratus.</title>
        <authorList>
            <person name="Murali S."/>
            <person name="Liu Y."/>
            <person name="Vee V."/>
            <person name="English A."/>
            <person name="Wang M."/>
            <person name="Skinner E."/>
            <person name="Han Y."/>
            <person name="Muzny D.M."/>
            <person name="Worley K.C."/>
            <person name="Gibbs R.A."/>
        </authorList>
    </citation>
    <scope>NUCLEOTIDE SEQUENCE</scope>
</reference>
<dbReference type="GO" id="GO:0005509">
    <property type="term" value="F:calcium ion binding"/>
    <property type="evidence" value="ECO:0007669"/>
    <property type="project" value="InterPro"/>
</dbReference>
<feature type="region of interest" description="Disordered" evidence="3">
    <location>
        <begin position="1013"/>
        <end position="1086"/>
    </location>
</feature>
<feature type="domain" description="Rab-GAP TBC" evidence="4">
    <location>
        <begin position="546"/>
        <end position="733"/>
    </location>
</feature>
<feature type="compositionally biased region" description="Low complexity" evidence="3">
    <location>
        <begin position="1016"/>
        <end position="1039"/>
    </location>
</feature>
<accession>A0A7M7PBZ0</accession>
<dbReference type="PANTHER" id="PTHR47666:SF1">
    <property type="entry name" value="PROTEIN VASCULAR ASSOCIATED DEATH 1, CHLOROPLASTIC"/>
    <property type="match status" value="1"/>
</dbReference>
<dbReference type="GO" id="GO:0005096">
    <property type="term" value="F:GTPase activator activity"/>
    <property type="evidence" value="ECO:0007669"/>
    <property type="project" value="UniProtKB-KW"/>
</dbReference>
<evidence type="ECO:0008006" key="8">
    <source>
        <dbReference type="Google" id="ProtNLM"/>
    </source>
</evidence>
<evidence type="ECO:0000259" key="5">
    <source>
        <dbReference type="PROSITE" id="PS50222"/>
    </source>
</evidence>
<evidence type="ECO:0000313" key="6">
    <source>
        <dbReference type="EnsemblMetazoa" id="XP_030849071"/>
    </source>
</evidence>
<keyword evidence="7" id="KW-1185">Reference proteome</keyword>
<dbReference type="CDD" id="cd13351">
    <property type="entry name" value="PH-GRAM1_TCB1D9_TCB1D9B"/>
    <property type="match status" value="1"/>
</dbReference>
<organism evidence="6 7">
    <name type="scientific">Strongylocentrotus purpuratus</name>
    <name type="common">Purple sea urchin</name>
    <dbReference type="NCBI Taxonomy" id="7668"/>
    <lineage>
        <taxon>Eukaryota</taxon>
        <taxon>Metazoa</taxon>
        <taxon>Echinodermata</taxon>
        <taxon>Eleutherozoa</taxon>
        <taxon>Echinozoa</taxon>
        <taxon>Echinoidea</taxon>
        <taxon>Euechinoidea</taxon>
        <taxon>Echinacea</taxon>
        <taxon>Camarodonta</taxon>
        <taxon>Echinidea</taxon>
        <taxon>Strongylocentrotidae</taxon>
        <taxon>Strongylocentrotus</taxon>
    </lineage>
</organism>
<name>A0A7M7PBZ0_STRPU</name>
<dbReference type="KEGG" id="spu:755701"/>
<feature type="compositionally biased region" description="Polar residues" evidence="3">
    <location>
        <begin position="407"/>
        <end position="444"/>
    </location>
</feature>
<feature type="domain" description="EF-hand" evidence="5">
    <location>
        <begin position="915"/>
        <end position="950"/>
    </location>
</feature>
<dbReference type="PROSITE" id="PS50222">
    <property type="entry name" value="EF_HAND_2"/>
    <property type="match status" value="1"/>
</dbReference>
<dbReference type="InterPro" id="IPR011993">
    <property type="entry name" value="PH-like_dom_sf"/>
</dbReference>
<dbReference type="InParanoid" id="A0A7M7PBZ0"/>
<keyword evidence="1" id="KW-0343">GTPase activation</keyword>
<dbReference type="GO" id="GO:0003008">
    <property type="term" value="P:system process"/>
    <property type="evidence" value="ECO:0007669"/>
    <property type="project" value="UniProtKB-ARBA"/>
</dbReference>
<dbReference type="PANTHER" id="PTHR47666">
    <property type="entry name" value="PROTEIN VASCULAR ASSOCIATED DEATH 1, CHLOROPLASTIC"/>
    <property type="match status" value="1"/>
</dbReference>
<dbReference type="EnsemblMetazoa" id="XM_030993211">
    <property type="protein sequence ID" value="XP_030849071"/>
    <property type="gene ID" value="LOC755701"/>
</dbReference>
<dbReference type="GeneID" id="755701"/>
<dbReference type="InterPro" id="IPR036017">
    <property type="entry name" value="TCB1D9/TCB1D9B_PH-GRAM2"/>
</dbReference>
<evidence type="ECO:0000256" key="3">
    <source>
        <dbReference type="SAM" id="MobiDB-lite"/>
    </source>
</evidence>
<dbReference type="FunCoup" id="A0A7M7PBZ0">
    <property type="interactions" value="777"/>
</dbReference>
<dbReference type="InterPro" id="IPR002048">
    <property type="entry name" value="EF_hand_dom"/>
</dbReference>
<dbReference type="Gene3D" id="2.30.29.30">
    <property type="entry name" value="Pleckstrin-homology domain (PH domain)/Phosphotyrosine-binding domain (PTB)"/>
    <property type="match status" value="2"/>
</dbReference>
<dbReference type="FunFam" id="2.30.29.30:FF:000013">
    <property type="entry name" value="Putative TBC1 domain family member 8B"/>
    <property type="match status" value="1"/>
</dbReference>
<dbReference type="InterPro" id="IPR035969">
    <property type="entry name" value="Rab-GAP_TBC_sf"/>
</dbReference>
<keyword evidence="2" id="KW-0677">Repeat</keyword>
<dbReference type="Gene3D" id="1.10.472.80">
    <property type="entry name" value="Ypt/Rab-GAP domain of gyp1p, domain 3"/>
    <property type="match status" value="1"/>
</dbReference>
<evidence type="ECO:0000256" key="1">
    <source>
        <dbReference type="ARBA" id="ARBA00022468"/>
    </source>
</evidence>
<dbReference type="InterPro" id="IPR011992">
    <property type="entry name" value="EF-hand-dom_pair"/>
</dbReference>